<dbReference type="SUPFAM" id="SSF117281">
    <property type="entry name" value="Kelch motif"/>
    <property type="match status" value="1"/>
</dbReference>
<dbReference type="PANTHER" id="PTHR46344">
    <property type="entry name" value="OS02G0202900 PROTEIN"/>
    <property type="match status" value="1"/>
</dbReference>
<evidence type="ECO:0000259" key="4">
    <source>
        <dbReference type="Pfam" id="PF00646"/>
    </source>
</evidence>
<dbReference type="InterPro" id="IPR036047">
    <property type="entry name" value="F-box-like_dom_sf"/>
</dbReference>
<organism evidence="5 6">
    <name type="scientific">Iris pallida</name>
    <name type="common">Sweet iris</name>
    <dbReference type="NCBI Taxonomy" id="29817"/>
    <lineage>
        <taxon>Eukaryota</taxon>
        <taxon>Viridiplantae</taxon>
        <taxon>Streptophyta</taxon>
        <taxon>Embryophyta</taxon>
        <taxon>Tracheophyta</taxon>
        <taxon>Spermatophyta</taxon>
        <taxon>Magnoliopsida</taxon>
        <taxon>Liliopsida</taxon>
        <taxon>Asparagales</taxon>
        <taxon>Iridaceae</taxon>
        <taxon>Iridoideae</taxon>
        <taxon>Irideae</taxon>
        <taxon>Iris</taxon>
    </lineage>
</organism>
<dbReference type="InterPro" id="IPR015915">
    <property type="entry name" value="Kelch-typ_b-propeller"/>
</dbReference>
<evidence type="ECO:0000256" key="1">
    <source>
        <dbReference type="ARBA" id="ARBA00022441"/>
    </source>
</evidence>
<keyword evidence="1" id="KW-0880">Kelch repeat</keyword>
<evidence type="ECO:0000256" key="3">
    <source>
        <dbReference type="SAM" id="MobiDB-lite"/>
    </source>
</evidence>
<proteinExistence type="predicted"/>
<evidence type="ECO:0000256" key="2">
    <source>
        <dbReference type="ARBA" id="ARBA00022737"/>
    </source>
</evidence>
<evidence type="ECO:0000313" key="6">
    <source>
        <dbReference type="Proteomes" id="UP001140949"/>
    </source>
</evidence>
<dbReference type="Gene3D" id="2.120.10.80">
    <property type="entry name" value="Kelch-type beta propeller"/>
    <property type="match status" value="1"/>
</dbReference>
<sequence length="365" mass="39226">MSPNSGDSSAASTGGATAPPPAPLIPGLPDDVAELCLLHLPFPHRPLARSVSSSWNRTLKTLKSLNHPYLFVLSSRHDRTRRLNFHAFDPRSAEWLPLPPPPPPFAGAAPIYPSASTAVGLREKGEIFLLGGMGADTGEVFDDVASYSVSTNSWSVRRPMRAKRSFFSAGAVGGRVVAAGGGEAADSTAVELYEPETGRWIPAVGMRCGMARYDAAVIGTKMFVNEGWSWPFTFSPRGEVYDAERDIWEEMSIGLREGWTGVSMVVGSTLFVVSEYGEGRLKVYDPTSDTWKLVAGSGVPSEVRKPYAVSGAEEGRVYIVGKGLNVGVGTLAKEDGKGWRVQWELVKGPKSFEDLAPCSTQVLYG</sequence>
<gene>
    <name evidence="5" type="ORF">M6B38_359205</name>
</gene>
<dbReference type="Pfam" id="PF00646">
    <property type="entry name" value="F-box"/>
    <property type="match status" value="1"/>
</dbReference>
<dbReference type="SUPFAM" id="SSF81383">
    <property type="entry name" value="F-box domain"/>
    <property type="match status" value="1"/>
</dbReference>
<keyword evidence="6" id="KW-1185">Reference proteome</keyword>
<evidence type="ECO:0000313" key="5">
    <source>
        <dbReference type="EMBL" id="KAJ6828973.1"/>
    </source>
</evidence>
<reference evidence="5" key="2">
    <citation type="submission" date="2023-04" db="EMBL/GenBank/DDBJ databases">
        <authorList>
            <person name="Bruccoleri R.E."/>
            <person name="Oakeley E.J."/>
            <person name="Faust A.-M."/>
            <person name="Dessus-Babus S."/>
            <person name="Altorfer M."/>
            <person name="Burckhardt D."/>
            <person name="Oertli M."/>
            <person name="Naumann U."/>
            <person name="Petersen F."/>
            <person name="Wong J."/>
        </authorList>
    </citation>
    <scope>NUCLEOTIDE SEQUENCE</scope>
    <source>
        <strain evidence="5">GSM-AAB239-AS_SAM_17_03QT</strain>
        <tissue evidence="5">Leaf</tissue>
    </source>
</reference>
<dbReference type="AlphaFoldDB" id="A0AAX6GK91"/>
<dbReference type="SMART" id="SM00612">
    <property type="entry name" value="Kelch"/>
    <property type="match status" value="2"/>
</dbReference>
<comment type="caution">
    <text evidence="5">The sequence shown here is derived from an EMBL/GenBank/DDBJ whole genome shotgun (WGS) entry which is preliminary data.</text>
</comment>
<dbReference type="InterPro" id="IPR001810">
    <property type="entry name" value="F-box_dom"/>
</dbReference>
<keyword evidence="2" id="KW-0677">Repeat</keyword>
<dbReference type="EMBL" id="JANAVB010018993">
    <property type="protein sequence ID" value="KAJ6828973.1"/>
    <property type="molecule type" value="Genomic_DNA"/>
</dbReference>
<dbReference type="Pfam" id="PF01344">
    <property type="entry name" value="Kelch_1"/>
    <property type="match status" value="1"/>
</dbReference>
<feature type="compositionally biased region" description="Low complexity" evidence="3">
    <location>
        <begin position="1"/>
        <end position="17"/>
    </location>
</feature>
<feature type="domain" description="F-box" evidence="4">
    <location>
        <begin position="26"/>
        <end position="64"/>
    </location>
</feature>
<feature type="region of interest" description="Disordered" evidence="3">
    <location>
        <begin position="1"/>
        <end position="25"/>
    </location>
</feature>
<dbReference type="PANTHER" id="PTHR46344:SF4">
    <property type="entry name" value="OS07G0153400 PROTEIN"/>
    <property type="match status" value="1"/>
</dbReference>
<dbReference type="CDD" id="cd22152">
    <property type="entry name" value="F-box_AtAFR-like"/>
    <property type="match status" value="1"/>
</dbReference>
<name>A0AAX6GK91_IRIPA</name>
<protein>
    <submittedName>
        <fullName evidence="5">F-box protein AFR</fullName>
    </submittedName>
</protein>
<reference evidence="5" key="1">
    <citation type="journal article" date="2023" name="GigaByte">
        <title>Genome assembly of the bearded iris, Iris pallida Lam.</title>
        <authorList>
            <person name="Bruccoleri R.E."/>
            <person name="Oakeley E.J."/>
            <person name="Faust A.M.E."/>
            <person name="Altorfer M."/>
            <person name="Dessus-Babus S."/>
            <person name="Burckhardt D."/>
            <person name="Oertli M."/>
            <person name="Naumann U."/>
            <person name="Petersen F."/>
            <person name="Wong J."/>
        </authorList>
    </citation>
    <scope>NUCLEOTIDE SEQUENCE</scope>
    <source>
        <strain evidence="5">GSM-AAB239-AS_SAM_17_03QT</strain>
    </source>
</reference>
<dbReference type="Proteomes" id="UP001140949">
    <property type="component" value="Unassembled WGS sequence"/>
</dbReference>
<accession>A0AAX6GK91</accession>
<dbReference type="InterPro" id="IPR006652">
    <property type="entry name" value="Kelch_1"/>
</dbReference>